<gene>
    <name evidence="2" type="ORF">PLEPLA_LOCUS16029</name>
</gene>
<protein>
    <submittedName>
        <fullName evidence="2">Uncharacterized protein</fullName>
    </submittedName>
</protein>
<evidence type="ECO:0000313" key="2">
    <source>
        <dbReference type="EMBL" id="CAB1428075.1"/>
    </source>
</evidence>
<feature type="region of interest" description="Disordered" evidence="1">
    <location>
        <begin position="1"/>
        <end position="34"/>
    </location>
</feature>
<dbReference type="EMBL" id="CADEAL010001018">
    <property type="protein sequence ID" value="CAB1428075.1"/>
    <property type="molecule type" value="Genomic_DNA"/>
</dbReference>
<feature type="compositionally biased region" description="Polar residues" evidence="1">
    <location>
        <begin position="1"/>
        <end position="20"/>
    </location>
</feature>
<proteinExistence type="predicted"/>
<reference evidence="2" key="1">
    <citation type="submission" date="2020-03" db="EMBL/GenBank/DDBJ databases">
        <authorList>
            <person name="Weist P."/>
        </authorList>
    </citation>
    <scope>NUCLEOTIDE SEQUENCE</scope>
</reference>
<organism evidence="2 3">
    <name type="scientific">Pleuronectes platessa</name>
    <name type="common">European plaice</name>
    <dbReference type="NCBI Taxonomy" id="8262"/>
    <lineage>
        <taxon>Eukaryota</taxon>
        <taxon>Metazoa</taxon>
        <taxon>Chordata</taxon>
        <taxon>Craniata</taxon>
        <taxon>Vertebrata</taxon>
        <taxon>Euteleostomi</taxon>
        <taxon>Actinopterygii</taxon>
        <taxon>Neopterygii</taxon>
        <taxon>Teleostei</taxon>
        <taxon>Neoteleostei</taxon>
        <taxon>Acanthomorphata</taxon>
        <taxon>Carangaria</taxon>
        <taxon>Pleuronectiformes</taxon>
        <taxon>Pleuronectoidei</taxon>
        <taxon>Pleuronectidae</taxon>
        <taxon>Pleuronectes</taxon>
    </lineage>
</organism>
<dbReference type="Proteomes" id="UP001153269">
    <property type="component" value="Unassembled WGS sequence"/>
</dbReference>
<dbReference type="AlphaFoldDB" id="A0A9N7UAY8"/>
<name>A0A9N7UAY8_PLEPL</name>
<feature type="region of interest" description="Disordered" evidence="1">
    <location>
        <begin position="134"/>
        <end position="167"/>
    </location>
</feature>
<sequence>MSFSTPGHTCQHQSVGGVTQPSEEGGEEPSLSGSGTDVFVRTILSLHLAEWGHSDLSSLSVPRVMDNIKGTNIQCLLNNLELITVVVSITPITPITRLQLHRWFEKCKTILVSGVQVGDSNGFPVLHLEKSSARRNDNSLPGVQETDSHTQASTCEKLRNSDEGAPQ</sequence>
<accession>A0A9N7UAY8</accession>
<evidence type="ECO:0000256" key="1">
    <source>
        <dbReference type="SAM" id="MobiDB-lite"/>
    </source>
</evidence>
<keyword evidence="3" id="KW-1185">Reference proteome</keyword>
<evidence type="ECO:0000313" key="3">
    <source>
        <dbReference type="Proteomes" id="UP001153269"/>
    </source>
</evidence>
<comment type="caution">
    <text evidence="2">The sequence shown here is derived from an EMBL/GenBank/DDBJ whole genome shotgun (WGS) entry which is preliminary data.</text>
</comment>
<feature type="compositionally biased region" description="Basic and acidic residues" evidence="1">
    <location>
        <begin position="156"/>
        <end position="167"/>
    </location>
</feature>